<gene>
    <name evidence="2" type="ORF">DXU93_06105</name>
</gene>
<protein>
    <submittedName>
        <fullName evidence="2">PorT family protein</fullName>
    </submittedName>
</protein>
<sequence length="243" mass="28340">MLNKIIISFLLFLIGVEFSSAQRLPLTQNYRKFDRKAIHFGFMLGVNTSDFSTQYHPNMLEKYGMYSITNRSQPGFQLGLISSLKLGTPLIRLRFLPTLSFQERILDYKFYNTDPTSEDEFETYEERIGSTNLDFPLLLKFRTLRYNNFAAYIVAGAQYTIDMQSKEETSQKFSDPFIKLNRDDLQGQIGAGVDFFLPYFKFGMELKMSHGFGNALIQDDTRLSKPIDKLYNRVWWFSLTFEG</sequence>
<evidence type="ECO:0000313" key="2">
    <source>
        <dbReference type="EMBL" id="RFC54559.1"/>
    </source>
</evidence>
<dbReference type="OrthoDB" id="1467485at2"/>
<dbReference type="RefSeq" id="WP_116880394.1">
    <property type="nucleotide sequence ID" value="NZ_QURB01000003.1"/>
</dbReference>
<reference evidence="2 3" key="1">
    <citation type="submission" date="2018-08" db="EMBL/GenBank/DDBJ databases">
        <title>The draft genome squence of Brumimicrobium sp. N62.</title>
        <authorList>
            <person name="Du Z.-J."/>
            <person name="Luo H.-R."/>
        </authorList>
    </citation>
    <scope>NUCLEOTIDE SEQUENCE [LARGE SCALE GENOMIC DNA]</scope>
    <source>
        <strain evidence="2 3">N62</strain>
    </source>
</reference>
<accession>A0A3E1EYD3</accession>
<feature type="domain" description="Outer membrane protein beta-barrel" evidence="1">
    <location>
        <begin position="31"/>
        <end position="215"/>
    </location>
</feature>
<dbReference type="Proteomes" id="UP000257127">
    <property type="component" value="Unassembled WGS sequence"/>
</dbReference>
<evidence type="ECO:0000313" key="3">
    <source>
        <dbReference type="Proteomes" id="UP000257127"/>
    </source>
</evidence>
<dbReference type="AlphaFoldDB" id="A0A3E1EYD3"/>
<proteinExistence type="predicted"/>
<name>A0A3E1EYD3_9FLAO</name>
<dbReference type="InterPro" id="IPR025665">
    <property type="entry name" value="Beta-barrel_OMP_2"/>
</dbReference>
<dbReference type="EMBL" id="QURB01000003">
    <property type="protein sequence ID" value="RFC54559.1"/>
    <property type="molecule type" value="Genomic_DNA"/>
</dbReference>
<evidence type="ECO:0000259" key="1">
    <source>
        <dbReference type="Pfam" id="PF13568"/>
    </source>
</evidence>
<organism evidence="2 3">
    <name type="scientific">Brumimicrobium aurantiacum</name>
    <dbReference type="NCBI Taxonomy" id="1737063"/>
    <lineage>
        <taxon>Bacteria</taxon>
        <taxon>Pseudomonadati</taxon>
        <taxon>Bacteroidota</taxon>
        <taxon>Flavobacteriia</taxon>
        <taxon>Flavobacteriales</taxon>
        <taxon>Crocinitomicaceae</taxon>
        <taxon>Brumimicrobium</taxon>
    </lineage>
</organism>
<dbReference type="Pfam" id="PF13568">
    <property type="entry name" value="OMP_b-brl_2"/>
    <property type="match status" value="1"/>
</dbReference>
<comment type="caution">
    <text evidence="2">The sequence shown here is derived from an EMBL/GenBank/DDBJ whole genome shotgun (WGS) entry which is preliminary data.</text>
</comment>
<keyword evidence="3" id="KW-1185">Reference proteome</keyword>